<keyword evidence="1" id="KW-0472">Membrane</keyword>
<dbReference type="AlphaFoldDB" id="A0A258HHH6"/>
<evidence type="ECO:0000259" key="2">
    <source>
        <dbReference type="Pfam" id="PF07885"/>
    </source>
</evidence>
<feature type="transmembrane region" description="Helical" evidence="1">
    <location>
        <begin position="59"/>
        <end position="81"/>
    </location>
</feature>
<organism evidence="3 4">
    <name type="scientific">Brevundimonas subvibrioides</name>
    <dbReference type="NCBI Taxonomy" id="74313"/>
    <lineage>
        <taxon>Bacteria</taxon>
        <taxon>Pseudomonadati</taxon>
        <taxon>Pseudomonadota</taxon>
        <taxon>Alphaproteobacteria</taxon>
        <taxon>Caulobacterales</taxon>
        <taxon>Caulobacteraceae</taxon>
        <taxon>Brevundimonas</taxon>
    </lineage>
</organism>
<feature type="transmembrane region" description="Helical" evidence="1">
    <location>
        <begin position="93"/>
        <end position="111"/>
    </location>
</feature>
<proteinExistence type="predicted"/>
<gene>
    <name evidence="3" type="ORF">B7Y86_11405</name>
</gene>
<name>A0A258HHH6_9CAUL</name>
<protein>
    <submittedName>
        <fullName evidence="3">Ion transporter</fullName>
    </submittedName>
</protein>
<sequence>MTATDRLPHRGLRIRARLRALYHGASRTAVRFRLAVLTIDLIIVAFFIAAPLLKHVGLAFYIVDYLVAAILACDLAARALAYSNIRDWLKRPIVWVDLFILATLLFPAWLFNLGFLRVIRLWTLVSSDFFWRTVGRKYDDTRVEDTTKAVVALVTFVFVATGFVYTGFMGRYEGISGWVDALYFTVTSLTTTGYGDILLPGIWGRLVSIVIMLVGVTLFVRLGQTLLRPHKVRYPCEKCGLQVHDPDAVHCKACGNLLCIPDEGAA</sequence>
<dbReference type="GO" id="GO:0016020">
    <property type="term" value="C:membrane"/>
    <property type="evidence" value="ECO:0007669"/>
    <property type="project" value="InterPro"/>
</dbReference>
<feature type="transmembrane region" description="Helical" evidence="1">
    <location>
        <begin position="34"/>
        <end position="53"/>
    </location>
</feature>
<reference evidence="3 4" key="1">
    <citation type="submission" date="2017-03" db="EMBL/GenBank/DDBJ databases">
        <title>Lifting the veil on microbial sulfur biogeochemistry in mining wastewaters.</title>
        <authorList>
            <person name="Kantor R.S."/>
            <person name="Colenbrander Nelson T."/>
            <person name="Marshall S."/>
            <person name="Bennett D."/>
            <person name="Apte S."/>
            <person name="Camacho D."/>
            <person name="Thomas B.C."/>
            <person name="Warren L.A."/>
            <person name="Banfield J.F."/>
        </authorList>
    </citation>
    <scope>NUCLEOTIDE SEQUENCE [LARGE SCALE GENOMIC DNA]</scope>
    <source>
        <strain evidence="3">32-68-21</strain>
    </source>
</reference>
<accession>A0A258HHH6</accession>
<evidence type="ECO:0000313" key="4">
    <source>
        <dbReference type="Proteomes" id="UP000216147"/>
    </source>
</evidence>
<keyword evidence="1" id="KW-0812">Transmembrane</keyword>
<dbReference type="PRINTS" id="PR01463">
    <property type="entry name" value="EAGCHANLFMLY"/>
</dbReference>
<dbReference type="EMBL" id="NCEQ01000010">
    <property type="protein sequence ID" value="OYX56044.1"/>
    <property type="molecule type" value="Genomic_DNA"/>
</dbReference>
<feature type="transmembrane region" description="Helical" evidence="1">
    <location>
        <begin position="202"/>
        <end position="223"/>
    </location>
</feature>
<evidence type="ECO:0000313" key="3">
    <source>
        <dbReference type="EMBL" id="OYX56044.1"/>
    </source>
</evidence>
<dbReference type="Proteomes" id="UP000216147">
    <property type="component" value="Unassembled WGS sequence"/>
</dbReference>
<dbReference type="GO" id="GO:0005249">
    <property type="term" value="F:voltage-gated potassium channel activity"/>
    <property type="evidence" value="ECO:0007669"/>
    <property type="project" value="InterPro"/>
</dbReference>
<evidence type="ECO:0000256" key="1">
    <source>
        <dbReference type="SAM" id="Phobius"/>
    </source>
</evidence>
<dbReference type="SUPFAM" id="SSF81324">
    <property type="entry name" value="Voltage-gated potassium channels"/>
    <property type="match status" value="1"/>
</dbReference>
<dbReference type="InterPro" id="IPR013099">
    <property type="entry name" value="K_chnl_dom"/>
</dbReference>
<dbReference type="Pfam" id="PF07885">
    <property type="entry name" value="Ion_trans_2"/>
    <property type="match status" value="1"/>
</dbReference>
<feature type="domain" description="Potassium channel" evidence="2">
    <location>
        <begin position="155"/>
        <end position="221"/>
    </location>
</feature>
<comment type="caution">
    <text evidence="3">The sequence shown here is derived from an EMBL/GenBank/DDBJ whole genome shotgun (WGS) entry which is preliminary data.</text>
</comment>
<dbReference type="Gene3D" id="1.10.287.70">
    <property type="match status" value="1"/>
</dbReference>
<feature type="transmembrane region" description="Helical" evidence="1">
    <location>
        <begin position="146"/>
        <end position="168"/>
    </location>
</feature>
<dbReference type="InterPro" id="IPR003938">
    <property type="entry name" value="K_chnl_volt-dep_EAG/ELK/ERG"/>
</dbReference>
<keyword evidence="1" id="KW-1133">Transmembrane helix</keyword>